<keyword evidence="2" id="KW-0902">Two-component regulatory system</keyword>
<evidence type="ECO:0000256" key="3">
    <source>
        <dbReference type="ARBA" id="ARBA00023125"/>
    </source>
</evidence>
<protein>
    <submittedName>
        <fullName evidence="8">DNA-binding response regulator</fullName>
    </submittedName>
</protein>
<keyword evidence="1 4" id="KW-0597">Phosphoprotein</keyword>
<dbReference type="PANTHER" id="PTHR48111">
    <property type="entry name" value="REGULATOR OF RPOS"/>
    <property type="match status" value="1"/>
</dbReference>
<evidence type="ECO:0000259" key="6">
    <source>
        <dbReference type="PROSITE" id="PS50110"/>
    </source>
</evidence>
<dbReference type="Gene3D" id="3.40.50.2300">
    <property type="match status" value="1"/>
</dbReference>
<dbReference type="GO" id="GO:0005829">
    <property type="term" value="C:cytosol"/>
    <property type="evidence" value="ECO:0007669"/>
    <property type="project" value="TreeGrafter"/>
</dbReference>
<dbReference type="SUPFAM" id="SSF52172">
    <property type="entry name" value="CheY-like"/>
    <property type="match status" value="1"/>
</dbReference>
<dbReference type="PROSITE" id="PS50110">
    <property type="entry name" value="RESPONSE_REGULATORY"/>
    <property type="match status" value="1"/>
</dbReference>
<dbReference type="AlphaFoldDB" id="A0A257T8T4"/>
<dbReference type="GO" id="GO:0000976">
    <property type="term" value="F:transcription cis-regulatory region binding"/>
    <property type="evidence" value="ECO:0007669"/>
    <property type="project" value="TreeGrafter"/>
</dbReference>
<proteinExistence type="predicted"/>
<dbReference type="InterPro" id="IPR016032">
    <property type="entry name" value="Sig_transdc_resp-reg_C-effctor"/>
</dbReference>
<dbReference type="GO" id="GO:0032993">
    <property type="term" value="C:protein-DNA complex"/>
    <property type="evidence" value="ECO:0007669"/>
    <property type="project" value="TreeGrafter"/>
</dbReference>
<evidence type="ECO:0000256" key="5">
    <source>
        <dbReference type="PROSITE-ProRule" id="PRU01091"/>
    </source>
</evidence>
<comment type="caution">
    <text evidence="8">The sequence shown here is derived from an EMBL/GenBank/DDBJ whole genome shotgun (WGS) entry which is preliminary data.</text>
</comment>
<dbReference type="Proteomes" id="UP000216779">
    <property type="component" value="Unassembled WGS sequence"/>
</dbReference>
<dbReference type="Pfam" id="PF00072">
    <property type="entry name" value="Response_reg"/>
    <property type="match status" value="1"/>
</dbReference>
<evidence type="ECO:0000256" key="1">
    <source>
        <dbReference type="ARBA" id="ARBA00022553"/>
    </source>
</evidence>
<keyword evidence="3 5" id="KW-0238">DNA-binding</keyword>
<evidence type="ECO:0000256" key="4">
    <source>
        <dbReference type="PROSITE-ProRule" id="PRU00169"/>
    </source>
</evidence>
<feature type="domain" description="Response regulatory" evidence="6">
    <location>
        <begin position="9"/>
        <end position="127"/>
    </location>
</feature>
<dbReference type="Gene3D" id="6.10.250.690">
    <property type="match status" value="1"/>
</dbReference>
<dbReference type="Pfam" id="PF00486">
    <property type="entry name" value="Trans_reg_C"/>
    <property type="match status" value="1"/>
</dbReference>
<dbReference type="InterPro" id="IPR036388">
    <property type="entry name" value="WH-like_DNA-bd_sf"/>
</dbReference>
<dbReference type="PANTHER" id="PTHR48111:SF40">
    <property type="entry name" value="PHOSPHATE REGULON TRANSCRIPTIONAL REGULATORY PROTEIN PHOB"/>
    <property type="match status" value="1"/>
</dbReference>
<evidence type="ECO:0000313" key="9">
    <source>
        <dbReference type="Proteomes" id="UP000216779"/>
    </source>
</evidence>
<dbReference type="PROSITE" id="PS51755">
    <property type="entry name" value="OMPR_PHOB"/>
    <property type="match status" value="1"/>
</dbReference>
<dbReference type="InterPro" id="IPR001867">
    <property type="entry name" value="OmpR/PhoB-type_DNA-bd"/>
</dbReference>
<dbReference type="Gene3D" id="1.10.10.10">
    <property type="entry name" value="Winged helix-like DNA-binding domain superfamily/Winged helix DNA-binding domain"/>
    <property type="match status" value="1"/>
</dbReference>
<dbReference type="GO" id="GO:0000156">
    <property type="term" value="F:phosphorelay response regulator activity"/>
    <property type="evidence" value="ECO:0007669"/>
    <property type="project" value="TreeGrafter"/>
</dbReference>
<feature type="modified residue" description="4-aspartylphosphate" evidence="4">
    <location>
        <position position="58"/>
    </location>
</feature>
<dbReference type="CDD" id="cd00383">
    <property type="entry name" value="trans_reg_C"/>
    <property type="match status" value="1"/>
</dbReference>
<dbReference type="SMART" id="SM00448">
    <property type="entry name" value="REC"/>
    <property type="match status" value="1"/>
</dbReference>
<dbReference type="EMBL" id="NCBC01000199">
    <property type="protein sequence ID" value="OYV81071.1"/>
    <property type="molecule type" value="Genomic_DNA"/>
</dbReference>
<evidence type="ECO:0000256" key="2">
    <source>
        <dbReference type="ARBA" id="ARBA00023012"/>
    </source>
</evidence>
<gene>
    <name evidence="8" type="ORF">B7Z70_06705</name>
</gene>
<dbReference type="SUPFAM" id="SSF46894">
    <property type="entry name" value="C-terminal effector domain of the bipartite response regulators"/>
    <property type="match status" value="1"/>
</dbReference>
<feature type="domain" description="OmpR/PhoB-type" evidence="7">
    <location>
        <begin position="102"/>
        <end position="200"/>
    </location>
</feature>
<organism evidence="8 9">
    <name type="scientific">Acidithiobacillus ferrivorans</name>
    <dbReference type="NCBI Taxonomy" id="160808"/>
    <lineage>
        <taxon>Bacteria</taxon>
        <taxon>Pseudomonadati</taxon>
        <taxon>Pseudomonadota</taxon>
        <taxon>Acidithiobacillia</taxon>
        <taxon>Acidithiobacillales</taxon>
        <taxon>Acidithiobacillaceae</taxon>
        <taxon>Acidithiobacillus</taxon>
    </lineage>
</organism>
<name>A0A257T8T4_9PROT</name>
<dbReference type="SMART" id="SM00862">
    <property type="entry name" value="Trans_reg_C"/>
    <property type="match status" value="1"/>
</dbReference>
<dbReference type="InterPro" id="IPR011006">
    <property type="entry name" value="CheY-like_superfamily"/>
</dbReference>
<feature type="DNA-binding region" description="OmpR/PhoB-type" evidence="5">
    <location>
        <begin position="102"/>
        <end position="200"/>
    </location>
</feature>
<sequence length="211" mass="24301">MDEDKTSSRVLVVEDEEGIQELLRVTLQRQGFEVRCEGSVESAETVLLTWGPQLLVLDWMLPGENGLAWCRTLRHLAKPFSPRELVARVNALLRRSYGGTAASRVRLGELHVDLRAHRVYAGKVQIHLGPTEFRLLRLFVTNPERVFSRDMLLDQIWGRQSFIEERTVDVHIRRLRRELDHHGYAHIIETVRGEGYRCSALGPQRDTVDGR</sequence>
<reference evidence="8 9" key="1">
    <citation type="submission" date="2017-03" db="EMBL/GenBank/DDBJ databases">
        <title>Lifting the veil on microbial sulfur biogeochemistry in mining wastewaters.</title>
        <authorList>
            <person name="Kantor R.S."/>
            <person name="Colenbrander Nelson T."/>
            <person name="Marshall S."/>
            <person name="Bennett D."/>
            <person name="Apte S."/>
            <person name="Camacho D."/>
            <person name="Thomas B.C."/>
            <person name="Warren L.A."/>
            <person name="Banfield J.F."/>
        </authorList>
    </citation>
    <scope>NUCLEOTIDE SEQUENCE [LARGE SCALE GENOMIC DNA]</scope>
    <source>
        <strain evidence="8">21-59-9</strain>
    </source>
</reference>
<evidence type="ECO:0000259" key="7">
    <source>
        <dbReference type="PROSITE" id="PS51755"/>
    </source>
</evidence>
<dbReference type="InterPro" id="IPR039420">
    <property type="entry name" value="WalR-like"/>
</dbReference>
<accession>A0A257T8T4</accession>
<dbReference type="InterPro" id="IPR001789">
    <property type="entry name" value="Sig_transdc_resp-reg_receiver"/>
</dbReference>
<dbReference type="GO" id="GO:0006355">
    <property type="term" value="P:regulation of DNA-templated transcription"/>
    <property type="evidence" value="ECO:0007669"/>
    <property type="project" value="InterPro"/>
</dbReference>
<evidence type="ECO:0000313" key="8">
    <source>
        <dbReference type="EMBL" id="OYV81071.1"/>
    </source>
</evidence>